<keyword evidence="5 7" id="KW-0129">CBS domain</keyword>
<gene>
    <name evidence="12" type="ORF">ENO47_02475</name>
</gene>
<evidence type="ECO:0000256" key="4">
    <source>
        <dbReference type="ARBA" id="ARBA00022989"/>
    </source>
</evidence>
<keyword evidence="3" id="KW-0677">Repeat</keyword>
<dbReference type="SUPFAM" id="SSF54631">
    <property type="entry name" value="CBS-domain pair"/>
    <property type="match status" value="1"/>
</dbReference>
<dbReference type="SUPFAM" id="SSF56176">
    <property type="entry name" value="FAD-binding/transporter-associated domain-like"/>
    <property type="match status" value="1"/>
</dbReference>
<feature type="transmembrane region" description="Helical" evidence="9">
    <location>
        <begin position="93"/>
        <end position="112"/>
    </location>
</feature>
<evidence type="ECO:0000256" key="6">
    <source>
        <dbReference type="ARBA" id="ARBA00023136"/>
    </source>
</evidence>
<dbReference type="InterPro" id="IPR044751">
    <property type="entry name" value="Ion_transp-like_CBS"/>
</dbReference>
<dbReference type="PROSITE" id="PS51846">
    <property type="entry name" value="CNNM"/>
    <property type="match status" value="1"/>
</dbReference>
<protein>
    <submittedName>
        <fullName evidence="12">HlyC/CorC family transporter</fullName>
    </submittedName>
</protein>
<evidence type="ECO:0000256" key="7">
    <source>
        <dbReference type="PROSITE-ProRule" id="PRU00703"/>
    </source>
</evidence>
<dbReference type="Pfam" id="PF01595">
    <property type="entry name" value="CNNM"/>
    <property type="match status" value="1"/>
</dbReference>
<evidence type="ECO:0000256" key="3">
    <source>
        <dbReference type="ARBA" id="ARBA00022737"/>
    </source>
</evidence>
<dbReference type="CDD" id="cd04590">
    <property type="entry name" value="CBS_pair_CorC_HlyC_assoc"/>
    <property type="match status" value="1"/>
</dbReference>
<dbReference type="InterPro" id="IPR046342">
    <property type="entry name" value="CBS_dom_sf"/>
</dbReference>
<keyword evidence="6 8" id="KW-0472">Membrane</keyword>
<evidence type="ECO:0000259" key="10">
    <source>
        <dbReference type="PROSITE" id="PS51371"/>
    </source>
</evidence>
<evidence type="ECO:0000256" key="1">
    <source>
        <dbReference type="ARBA" id="ARBA00004141"/>
    </source>
</evidence>
<comment type="caution">
    <text evidence="12">The sequence shown here is derived from an EMBL/GenBank/DDBJ whole genome shotgun (WGS) entry which is preliminary data.</text>
</comment>
<evidence type="ECO:0000256" key="8">
    <source>
        <dbReference type="PROSITE-ProRule" id="PRU01193"/>
    </source>
</evidence>
<dbReference type="PROSITE" id="PS51371">
    <property type="entry name" value="CBS"/>
    <property type="match status" value="2"/>
</dbReference>
<dbReference type="InterPro" id="IPR000644">
    <property type="entry name" value="CBS_dom"/>
</dbReference>
<organism evidence="12">
    <name type="scientific">Hydrogenobacter sp</name>
    <dbReference type="NCBI Taxonomy" id="2152829"/>
    <lineage>
        <taxon>Bacteria</taxon>
        <taxon>Pseudomonadati</taxon>
        <taxon>Aquificota</taxon>
        <taxon>Aquificia</taxon>
        <taxon>Aquificales</taxon>
        <taxon>Aquificaceae</taxon>
        <taxon>Hydrogenobacter</taxon>
    </lineage>
</organism>
<accession>A0A7C2ZJR1</accession>
<feature type="transmembrane region" description="Helical" evidence="9">
    <location>
        <begin position="124"/>
        <end position="142"/>
    </location>
</feature>
<proteinExistence type="predicted"/>
<dbReference type="GO" id="GO:0005886">
    <property type="term" value="C:plasma membrane"/>
    <property type="evidence" value="ECO:0007669"/>
    <property type="project" value="TreeGrafter"/>
</dbReference>
<dbReference type="InterPro" id="IPR005170">
    <property type="entry name" value="Transptr-assoc_dom"/>
</dbReference>
<dbReference type="InterPro" id="IPR002550">
    <property type="entry name" value="CNNM"/>
</dbReference>
<dbReference type="SMART" id="SM01091">
    <property type="entry name" value="CorC_HlyC"/>
    <property type="match status" value="1"/>
</dbReference>
<dbReference type="Pfam" id="PF03471">
    <property type="entry name" value="CorC_HlyC"/>
    <property type="match status" value="1"/>
</dbReference>
<dbReference type="Gene3D" id="3.10.580.10">
    <property type="entry name" value="CBS-domain"/>
    <property type="match status" value="1"/>
</dbReference>
<dbReference type="GO" id="GO:0050660">
    <property type="term" value="F:flavin adenine dinucleotide binding"/>
    <property type="evidence" value="ECO:0007669"/>
    <property type="project" value="InterPro"/>
</dbReference>
<dbReference type="Pfam" id="PF00571">
    <property type="entry name" value="CBS"/>
    <property type="match status" value="2"/>
</dbReference>
<evidence type="ECO:0000313" key="12">
    <source>
        <dbReference type="EMBL" id="HEW45525.1"/>
    </source>
</evidence>
<evidence type="ECO:0000256" key="2">
    <source>
        <dbReference type="ARBA" id="ARBA00022692"/>
    </source>
</evidence>
<evidence type="ECO:0000256" key="9">
    <source>
        <dbReference type="SAM" id="Phobius"/>
    </source>
</evidence>
<evidence type="ECO:0000259" key="11">
    <source>
        <dbReference type="PROSITE" id="PS51846"/>
    </source>
</evidence>
<dbReference type="InterPro" id="IPR016169">
    <property type="entry name" value="FAD-bd_PCMH_sub2"/>
</dbReference>
<sequence>MDASSHAIYTEVLIFTFLLFLSGFFSSSEVVFFGANPYLLKLKRRRRIYSALLRLLSKPREVLLTILIGNELVNILISSYGTKLFVDLFGSKGAGIAVLFSSTLIFLFGEVLPKNMVLPFTTRLAPIYYIPFVLLYKLMYPIRRVLSMPVNRLIEMIKVEEKEKEPREAFLELIEVGLSMGYFDRKETEPVERAISLRDITVKEIMTPKPDIFMLWEELTIGEAIEEIIQKKHSKIPLYSKSPDHITGILYVKDIVPLYANLKRKLGELKREALFVPEILSIIDLIKEMRSKGTQIALVVGEHGELSGLVSVYDIMKYLFGDVRESWEEDIIKLSKNTYLVSGWVDVERVAKEIGFSLPEDYEYDTIGGFVMAMLSKVPEEGDEFVYDGFKFVVDKMEGNRIVSLFITQKEEEKA</sequence>
<comment type="subcellular location">
    <subcellularLocation>
        <location evidence="1">Membrane</location>
        <topology evidence="1">Multi-pass membrane protein</topology>
    </subcellularLocation>
</comment>
<feature type="domain" description="CNNM transmembrane" evidence="11">
    <location>
        <begin position="4"/>
        <end position="189"/>
    </location>
</feature>
<feature type="domain" description="CBS" evidence="10">
    <location>
        <begin position="269"/>
        <end position="326"/>
    </location>
</feature>
<feature type="domain" description="CBS" evidence="10">
    <location>
        <begin position="206"/>
        <end position="266"/>
    </location>
</feature>
<keyword evidence="2 8" id="KW-0812">Transmembrane</keyword>
<dbReference type="PANTHER" id="PTHR22777:SF17">
    <property type="entry name" value="UPF0053 PROTEIN SLL0260"/>
    <property type="match status" value="1"/>
</dbReference>
<dbReference type="Gene3D" id="3.30.465.10">
    <property type="match status" value="1"/>
</dbReference>
<dbReference type="PANTHER" id="PTHR22777">
    <property type="entry name" value="HEMOLYSIN-RELATED"/>
    <property type="match status" value="1"/>
</dbReference>
<dbReference type="AlphaFoldDB" id="A0A7C2ZJR1"/>
<dbReference type="InterPro" id="IPR036318">
    <property type="entry name" value="FAD-bd_PCMH-like_sf"/>
</dbReference>
<evidence type="ECO:0000256" key="5">
    <source>
        <dbReference type="ARBA" id="ARBA00023122"/>
    </source>
</evidence>
<dbReference type="EMBL" id="DSFP01000028">
    <property type="protein sequence ID" value="HEW45525.1"/>
    <property type="molecule type" value="Genomic_DNA"/>
</dbReference>
<feature type="transmembrane region" description="Helical" evidence="9">
    <location>
        <begin position="12"/>
        <end position="40"/>
    </location>
</feature>
<name>A0A7C2ZJR1_9AQUI</name>
<reference evidence="12" key="1">
    <citation type="journal article" date="2020" name="mSystems">
        <title>Genome- and Community-Level Interaction Insights into Carbon Utilization and Element Cycling Functions of Hydrothermarchaeota in Hydrothermal Sediment.</title>
        <authorList>
            <person name="Zhou Z."/>
            <person name="Liu Y."/>
            <person name="Xu W."/>
            <person name="Pan J."/>
            <person name="Luo Z.H."/>
            <person name="Li M."/>
        </authorList>
    </citation>
    <scope>NUCLEOTIDE SEQUENCE [LARGE SCALE GENOMIC DNA]</scope>
    <source>
        <strain evidence="12">SpSt-132</strain>
    </source>
</reference>
<keyword evidence="4 8" id="KW-1133">Transmembrane helix</keyword>